<keyword evidence="2 6" id="KW-0812">Transmembrane</keyword>
<proteinExistence type="predicted"/>
<evidence type="ECO:0000256" key="3">
    <source>
        <dbReference type="ARBA" id="ARBA00022989"/>
    </source>
</evidence>
<dbReference type="PANTHER" id="PTHR10037:SF62">
    <property type="entry name" value="SODIUM CHANNEL PROTEIN 60E"/>
    <property type="match status" value="1"/>
</dbReference>
<reference evidence="8" key="1">
    <citation type="submission" date="2023-10" db="EMBL/GenBank/DDBJ databases">
        <authorList>
            <person name="Chen Y."/>
            <person name="Shah S."/>
            <person name="Dougan E. K."/>
            <person name="Thang M."/>
            <person name="Chan C."/>
        </authorList>
    </citation>
    <scope>NUCLEOTIDE SEQUENCE [LARGE SCALE GENOMIC DNA]</scope>
</reference>
<dbReference type="InterPro" id="IPR043203">
    <property type="entry name" value="VGCC_Ca_Na"/>
</dbReference>
<evidence type="ECO:0000259" key="7">
    <source>
        <dbReference type="PROSITE" id="PS50222"/>
    </source>
</evidence>
<gene>
    <name evidence="8" type="ORF">PCOR1329_LOCUS4951</name>
</gene>
<evidence type="ECO:0000313" key="8">
    <source>
        <dbReference type="EMBL" id="CAK0795228.1"/>
    </source>
</evidence>
<dbReference type="InterPro" id="IPR011992">
    <property type="entry name" value="EF-hand-dom_pair"/>
</dbReference>
<evidence type="ECO:0000256" key="4">
    <source>
        <dbReference type="ARBA" id="ARBA00023136"/>
    </source>
</evidence>
<dbReference type="EMBL" id="CAUYUJ010001292">
    <property type="protein sequence ID" value="CAK0795228.1"/>
    <property type="molecule type" value="Genomic_DNA"/>
</dbReference>
<keyword evidence="4 6" id="KW-0472">Membrane</keyword>
<dbReference type="InterPro" id="IPR002048">
    <property type="entry name" value="EF_hand_dom"/>
</dbReference>
<dbReference type="InterPro" id="IPR005821">
    <property type="entry name" value="Ion_trans_dom"/>
</dbReference>
<organism evidence="8 9">
    <name type="scientific">Prorocentrum cordatum</name>
    <dbReference type="NCBI Taxonomy" id="2364126"/>
    <lineage>
        <taxon>Eukaryota</taxon>
        <taxon>Sar</taxon>
        <taxon>Alveolata</taxon>
        <taxon>Dinophyceae</taxon>
        <taxon>Prorocentrales</taxon>
        <taxon>Prorocentraceae</taxon>
        <taxon>Prorocentrum</taxon>
    </lineage>
</organism>
<dbReference type="PANTHER" id="PTHR10037">
    <property type="entry name" value="VOLTAGE-GATED CATION CHANNEL CALCIUM AND SODIUM"/>
    <property type="match status" value="1"/>
</dbReference>
<dbReference type="Pfam" id="PF00520">
    <property type="entry name" value="Ion_trans"/>
    <property type="match status" value="1"/>
</dbReference>
<dbReference type="Gene3D" id="1.10.238.10">
    <property type="entry name" value="EF-hand"/>
    <property type="match status" value="1"/>
</dbReference>
<comment type="subcellular location">
    <subcellularLocation>
        <location evidence="1">Membrane</location>
        <topology evidence="1">Multi-pass membrane protein</topology>
    </subcellularLocation>
</comment>
<feature type="region of interest" description="Disordered" evidence="5">
    <location>
        <begin position="446"/>
        <end position="468"/>
    </location>
</feature>
<keyword evidence="9" id="KW-1185">Reference proteome</keyword>
<evidence type="ECO:0000256" key="1">
    <source>
        <dbReference type="ARBA" id="ARBA00004141"/>
    </source>
</evidence>
<evidence type="ECO:0000256" key="5">
    <source>
        <dbReference type="SAM" id="MobiDB-lite"/>
    </source>
</evidence>
<feature type="transmembrane region" description="Helical" evidence="6">
    <location>
        <begin position="64"/>
        <end position="85"/>
    </location>
</feature>
<feature type="transmembrane region" description="Helical" evidence="6">
    <location>
        <begin position="204"/>
        <end position="227"/>
    </location>
</feature>
<feature type="transmembrane region" description="Helical" evidence="6">
    <location>
        <begin position="285"/>
        <end position="306"/>
    </location>
</feature>
<feature type="domain" description="EF-hand" evidence="7">
    <location>
        <begin position="373"/>
        <end position="408"/>
    </location>
</feature>
<evidence type="ECO:0000256" key="6">
    <source>
        <dbReference type="SAM" id="Phobius"/>
    </source>
</evidence>
<dbReference type="Pfam" id="PF13499">
    <property type="entry name" value="EF-hand_7"/>
    <property type="match status" value="1"/>
</dbReference>
<evidence type="ECO:0000256" key="2">
    <source>
        <dbReference type="ARBA" id="ARBA00022692"/>
    </source>
</evidence>
<name>A0ABN9PTY5_9DINO</name>
<evidence type="ECO:0000313" key="9">
    <source>
        <dbReference type="Proteomes" id="UP001189429"/>
    </source>
</evidence>
<dbReference type="SUPFAM" id="SSF81324">
    <property type="entry name" value="Voltage-gated potassium channels"/>
    <property type="match status" value="1"/>
</dbReference>
<dbReference type="Proteomes" id="UP001189429">
    <property type="component" value="Unassembled WGS sequence"/>
</dbReference>
<dbReference type="PROSITE" id="PS50222">
    <property type="entry name" value="EF_HAND_2"/>
    <property type="match status" value="2"/>
</dbReference>
<dbReference type="InterPro" id="IPR027359">
    <property type="entry name" value="Volt_channel_dom_sf"/>
</dbReference>
<keyword evidence="3 6" id="KW-1133">Transmembrane helix</keyword>
<feature type="domain" description="EF-hand" evidence="7">
    <location>
        <begin position="330"/>
        <end position="365"/>
    </location>
</feature>
<dbReference type="SUPFAM" id="SSF47473">
    <property type="entry name" value="EF-hand"/>
    <property type="match status" value="1"/>
</dbReference>
<sequence length="499" mass="56946">MDMIGHDTVRSYDLRGLWRSMLHSHMTGQGSGTTMMSRTLTRLLSGTSPSSRLRQRALELINSATYELVMLALIFSNSVFLGWQVQHEAKNRAELPWNLHIEAFFCAVFLLELVLKVYAMGPQFALGKERSWNMFDMTVVMSMLVDFLSTVTKQADSGMWSQVSSLRIFRAVRVIRFLRAVRVLKFFTQLRIMLRSIMFSVRPLLWASVVLAAMFYVFGICLTQGVVDYMNETHSWDDPSMDHMRHYFGSLEKSALSLFESMSGGVNWGDLYDSLIPLGLQFQSVFLFFVLFAIFGAANVVTGIFVEIANHWSRFDTHTQIQAEVEQKVFYIRALQDLFSELDTNGSGFLTLENMQDAIHDANIVNSFHALNLELMDVRTLFLLLDRDRKGYISIEEFLLGCFRLKGEAKTLDVIKLQYQSEWIMHNVVKVLDAVSDRTNVSVALRSGAPSSDTSDSGEAPLPKPRKSLFRSLSRAERHEQWRELVGQQPASEFSFFEG</sequence>
<comment type="caution">
    <text evidence="8">The sequence shown here is derived from an EMBL/GenBank/DDBJ whole genome shotgun (WGS) entry which is preliminary data.</text>
</comment>
<protein>
    <recommendedName>
        <fullName evidence="7">EF-hand domain-containing protein</fullName>
    </recommendedName>
</protein>
<dbReference type="CDD" id="cd00051">
    <property type="entry name" value="EFh"/>
    <property type="match status" value="1"/>
</dbReference>
<dbReference type="Gene3D" id="1.20.120.350">
    <property type="entry name" value="Voltage-gated potassium channels. Chain C"/>
    <property type="match status" value="1"/>
</dbReference>
<dbReference type="SMART" id="SM00054">
    <property type="entry name" value="EFh"/>
    <property type="match status" value="2"/>
</dbReference>
<feature type="transmembrane region" description="Helical" evidence="6">
    <location>
        <begin position="97"/>
        <end position="119"/>
    </location>
</feature>
<dbReference type="Gene3D" id="1.10.287.70">
    <property type="match status" value="1"/>
</dbReference>
<accession>A0ABN9PTY5</accession>